<dbReference type="PANTHER" id="PTHR43547">
    <property type="entry name" value="TWO-COMPONENT HISTIDINE KINASE"/>
    <property type="match status" value="1"/>
</dbReference>
<keyword evidence="6 18" id="KW-0418">Kinase</keyword>
<dbReference type="EMBL" id="FMYE01000002">
    <property type="protein sequence ID" value="SDB75538.1"/>
    <property type="molecule type" value="Genomic_DNA"/>
</dbReference>
<dbReference type="PRINTS" id="PR00344">
    <property type="entry name" value="BCTRLSENSOR"/>
</dbReference>
<keyword evidence="14" id="KW-1133">Transmembrane helix</keyword>
<dbReference type="InterPro" id="IPR036097">
    <property type="entry name" value="HisK_dim/P_sf"/>
</dbReference>
<dbReference type="Pfam" id="PF07494">
    <property type="entry name" value="Reg_prop"/>
    <property type="match status" value="3"/>
</dbReference>
<dbReference type="InterPro" id="IPR018062">
    <property type="entry name" value="HTH_AraC-typ_CS"/>
</dbReference>
<evidence type="ECO:0000256" key="4">
    <source>
        <dbReference type="ARBA" id="ARBA00022679"/>
    </source>
</evidence>
<dbReference type="InterPro" id="IPR013783">
    <property type="entry name" value="Ig-like_fold"/>
</dbReference>
<dbReference type="InterPro" id="IPR003661">
    <property type="entry name" value="HisK_dim/P_dom"/>
</dbReference>
<evidence type="ECO:0000256" key="2">
    <source>
        <dbReference type="ARBA" id="ARBA00012438"/>
    </source>
</evidence>
<dbReference type="InterPro" id="IPR005467">
    <property type="entry name" value="His_kinase_dom"/>
</dbReference>
<dbReference type="InterPro" id="IPR015943">
    <property type="entry name" value="WD40/YVTN_repeat-like_dom_sf"/>
</dbReference>
<gene>
    <name evidence="18" type="ORF">SAMN05192581_1002162</name>
</gene>
<dbReference type="Pfam" id="PF12833">
    <property type="entry name" value="HTH_18"/>
    <property type="match status" value="1"/>
</dbReference>
<evidence type="ECO:0000259" key="16">
    <source>
        <dbReference type="PROSITE" id="PS50109"/>
    </source>
</evidence>
<sequence>MPEHNRLVAIIFMLVSCVSSIAGFETINFQHLSLNSMFPQITINGLYQDESGILWIGTKDGVKKYNGNYIESVNFMGINNWIQSNLVPTICGDKKGHLYVNTDYSIIEYDLIKEESRIIFSQPNTQILPSIAFNYGTNSLWIGLLDSVYNYKEGICQAKYKIDGNNLSISSLRETSGKLLYIGTKHDGVFTIDPSGRQQKVLTTRSEIISINEDSRNNIWVSTLNEGLFKLTPSGDVIQYTEPTLASNYVRTVCEDNNGNIWIGTMLGLNVINSQTGDISFYGLEKEGSAGLSNLSVWIIMKDDQGTMWFGTYYGGLDYYNPHTDIFEYNNLKLGHAGIGPVISKIIEDKTGRIWISTEGDGLVSYLPETDAYTYYTKENNTISHNNIKTLYYDDTSSTIWIGTHLGGLCSYSIDRKEFKHFTIDPSDHTKRSEIVQAIIRHKNILYLGTLSGVYYMNLEDGSIQKIHLLDKYIYAVNSLMIDKQDNLWIGGNNLCYYSIKQNYVRSLDKYLAKITASSKNTITSLIQDNSNRIIATTLGAGILIYHPTQDRLEQINSKNSNLDSDYLSAVYPLSDHQLLVTSANGLSHIDLKTKRSYNYKSQNKFVLPSMIPGDIMKSSDNRIIMGGINGLAMISEKNLFPESLSTKMFFSKLFVNNKEVSANDSSRILSRSLFATDCIRLKHHENNISVEIGTNDFVNLGQSRYQYKLDGYNNSWIEFHPQKSINYMNLPYGDYKLKVRNISFKDEAELNEISLGITIIPPVYATWYAYLLYTLLILAIIISIAYFYRSKLLLRNSLELERRDKLQKDAINESKMRFLENISHELKTPIALISGQLELILMSNYSLATIQNSLREVHNRAAKMGALINELLDFLKYNKENFTLRIKQQDIVLFTQEIYDSFVSYAELKNIHFNFVFDQKSQYTWFDEVQLQKVFNNILSNAFKFTPENGTVEIKITTSASSVIITFNDSGIGIPKDMTERIFERFFQVNNSVNRELSNTGTGIGLSLSLNIVKAHHGQITVESEVGKGSSFIVELPIGNEYFKEDKNITIIENQRNTGIINSPISIENEEESLENLEDFIIQQKKDFDHSSTLLIVEDDDELRKLLIEIFEPIFEIYEAKNGEDAFKIAQLNSPDLILSDVMMPGISGINLCARIKSHFDTSHIPVILLTALSSVEHNIKGLNCGADDYITKPFNIRILIAKCINLLNNRRKLQERYKTLENNSAEQLTNNKLDQDFIDHIIRIVQTKLEKGNGDINVTLLCSELGLSRTKLFLKMKKITGESPHYFIQNIKLKTAAKMLRENEEYNISDISFQLGFSSLNYFGKSFKEYFGMSPTAYRKFHQEQKDNHSI</sequence>
<dbReference type="FunFam" id="3.30.565.10:FF:000037">
    <property type="entry name" value="Hybrid sensor histidine kinase/response regulator"/>
    <property type="match status" value="1"/>
</dbReference>
<dbReference type="SUPFAM" id="SSF101898">
    <property type="entry name" value="NHL repeat"/>
    <property type="match status" value="1"/>
</dbReference>
<dbReference type="InterPro" id="IPR036890">
    <property type="entry name" value="HATPase_C_sf"/>
</dbReference>
<dbReference type="SUPFAM" id="SSF63829">
    <property type="entry name" value="Calcium-dependent phosphotriesterase"/>
    <property type="match status" value="1"/>
</dbReference>
<evidence type="ECO:0000256" key="11">
    <source>
        <dbReference type="ARBA" id="ARBA00023163"/>
    </source>
</evidence>
<evidence type="ECO:0000256" key="12">
    <source>
        <dbReference type="PROSITE-ProRule" id="PRU00169"/>
    </source>
</evidence>
<evidence type="ECO:0000256" key="7">
    <source>
        <dbReference type="ARBA" id="ARBA00022840"/>
    </source>
</evidence>
<dbReference type="GO" id="GO:0003700">
    <property type="term" value="F:DNA-binding transcription factor activity"/>
    <property type="evidence" value="ECO:0007669"/>
    <property type="project" value="InterPro"/>
</dbReference>
<keyword evidence="14" id="KW-0812">Transmembrane</keyword>
<dbReference type="RefSeq" id="WP_074556607.1">
    <property type="nucleotide sequence ID" value="NZ_FMYE01000002.1"/>
</dbReference>
<feature type="domain" description="HTH araC/xylS-type" evidence="15">
    <location>
        <begin position="1241"/>
        <end position="1343"/>
    </location>
</feature>
<dbReference type="InterPro" id="IPR009057">
    <property type="entry name" value="Homeodomain-like_sf"/>
</dbReference>
<dbReference type="Gene3D" id="3.30.565.10">
    <property type="entry name" value="Histidine kinase-like ATPase, C-terminal domain"/>
    <property type="match status" value="1"/>
</dbReference>
<dbReference type="Pfam" id="PF02518">
    <property type="entry name" value="HATPase_c"/>
    <property type="match status" value="1"/>
</dbReference>
<evidence type="ECO:0000256" key="13">
    <source>
        <dbReference type="SAM" id="Coils"/>
    </source>
</evidence>
<feature type="transmembrane region" description="Helical" evidence="14">
    <location>
        <begin position="768"/>
        <end position="789"/>
    </location>
</feature>
<keyword evidence="9" id="KW-0805">Transcription regulation</keyword>
<evidence type="ECO:0000313" key="18">
    <source>
        <dbReference type="EMBL" id="SDB75538.1"/>
    </source>
</evidence>
<evidence type="ECO:0000256" key="6">
    <source>
        <dbReference type="ARBA" id="ARBA00022777"/>
    </source>
</evidence>
<evidence type="ECO:0000256" key="9">
    <source>
        <dbReference type="ARBA" id="ARBA00023015"/>
    </source>
</evidence>
<keyword evidence="4" id="KW-0808">Transferase</keyword>
<name>A0A1G6G0P3_BACOV</name>
<evidence type="ECO:0000256" key="8">
    <source>
        <dbReference type="ARBA" id="ARBA00023012"/>
    </source>
</evidence>
<evidence type="ECO:0000313" key="19">
    <source>
        <dbReference type="Proteomes" id="UP000183670"/>
    </source>
</evidence>
<evidence type="ECO:0000256" key="5">
    <source>
        <dbReference type="ARBA" id="ARBA00022741"/>
    </source>
</evidence>
<keyword evidence="7" id="KW-0067">ATP-binding</keyword>
<dbReference type="CDD" id="cd00075">
    <property type="entry name" value="HATPase"/>
    <property type="match status" value="1"/>
</dbReference>
<reference evidence="18 19" key="1">
    <citation type="submission" date="2016-10" db="EMBL/GenBank/DDBJ databases">
        <authorList>
            <person name="de Groot N.N."/>
        </authorList>
    </citation>
    <scope>NUCLEOTIDE SEQUENCE [LARGE SCALE GENOMIC DNA]</scope>
    <source>
        <strain evidence="18 19">NLAE-zl-C500</strain>
    </source>
</reference>
<dbReference type="InterPro" id="IPR011123">
    <property type="entry name" value="Y_Y_Y"/>
</dbReference>
<evidence type="ECO:0000256" key="14">
    <source>
        <dbReference type="SAM" id="Phobius"/>
    </source>
</evidence>
<evidence type="ECO:0000259" key="15">
    <source>
        <dbReference type="PROSITE" id="PS01124"/>
    </source>
</evidence>
<dbReference type="SUPFAM" id="SSF47384">
    <property type="entry name" value="Homodimeric domain of signal transducing histidine kinase"/>
    <property type="match status" value="1"/>
</dbReference>
<dbReference type="InterPro" id="IPR011110">
    <property type="entry name" value="Reg_prop"/>
</dbReference>
<dbReference type="Gene3D" id="2.130.10.10">
    <property type="entry name" value="YVTN repeat-like/Quinoprotein amine dehydrogenase"/>
    <property type="match status" value="2"/>
</dbReference>
<keyword evidence="10" id="KW-0238">DNA-binding</keyword>
<dbReference type="Pfam" id="PF00072">
    <property type="entry name" value="Response_reg"/>
    <property type="match status" value="1"/>
</dbReference>
<evidence type="ECO:0000256" key="10">
    <source>
        <dbReference type="ARBA" id="ARBA00023125"/>
    </source>
</evidence>
<feature type="modified residue" description="4-aspartylphosphate" evidence="12">
    <location>
        <position position="1142"/>
    </location>
</feature>
<dbReference type="SMART" id="SM00388">
    <property type="entry name" value="HisKA"/>
    <property type="match status" value="1"/>
</dbReference>
<dbReference type="SMART" id="SM00387">
    <property type="entry name" value="HATPase_c"/>
    <property type="match status" value="1"/>
</dbReference>
<dbReference type="PROSITE" id="PS00041">
    <property type="entry name" value="HTH_ARAC_FAMILY_1"/>
    <property type="match status" value="1"/>
</dbReference>
<dbReference type="PROSITE" id="PS50109">
    <property type="entry name" value="HIS_KIN"/>
    <property type="match status" value="1"/>
</dbReference>
<dbReference type="InterPro" id="IPR011006">
    <property type="entry name" value="CheY-like_superfamily"/>
</dbReference>
<protein>
    <recommendedName>
        <fullName evidence="2">histidine kinase</fullName>
        <ecNumber evidence="2">2.7.13.3</ecNumber>
    </recommendedName>
</protein>
<dbReference type="EC" id="2.7.13.3" evidence="2"/>
<dbReference type="Gene3D" id="3.40.50.2300">
    <property type="match status" value="1"/>
</dbReference>
<dbReference type="SUPFAM" id="SSF46689">
    <property type="entry name" value="Homeodomain-like"/>
    <property type="match status" value="1"/>
</dbReference>
<dbReference type="Gene3D" id="1.10.10.60">
    <property type="entry name" value="Homeodomain-like"/>
    <property type="match status" value="1"/>
</dbReference>
<evidence type="ECO:0000256" key="3">
    <source>
        <dbReference type="ARBA" id="ARBA00022553"/>
    </source>
</evidence>
<dbReference type="GO" id="GO:0043565">
    <property type="term" value="F:sequence-specific DNA binding"/>
    <property type="evidence" value="ECO:0007669"/>
    <property type="project" value="InterPro"/>
</dbReference>
<organism evidence="18 19">
    <name type="scientific">Bacteroides ovatus</name>
    <dbReference type="NCBI Taxonomy" id="28116"/>
    <lineage>
        <taxon>Bacteria</taxon>
        <taxon>Pseudomonadati</taxon>
        <taxon>Bacteroidota</taxon>
        <taxon>Bacteroidia</taxon>
        <taxon>Bacteroidales</taxon>
        <taxon>Bacteroidaceae</taxon>
        <taxon>Bacteroides</taxon>
    </lineage>
</organism>
<dbReference type="InterPro" id="IPR003594">
    <property type="entry name" value="HATPase_dom"/>
</dbReference>
<dbReference type="Proteomes" id="UP000183670">
    <property type="component" value="Unassembled WGS sequence"/>
</dbReference>
<dbReference type="GO" id="GO:0000155">
    <property type="term" value="F:phosphorelay sensor kinase activity"/>
    <property type="evidence" value="ECO:0007669"/>
    <property type="project" value="InterPro"/>
</dbReference>
<dbReference type="SUPFAM" id="SSF55874">
    <property type="entry name" value="ATPase domain of HSP90 chaperone/DNA topoisomerase II/histidine kinase"/>
    <property type="match status" value="1"/>
</dbReference>
<evidence type="ECO:0000256" key="1">
    <source>
        <dbReference type="ARBA" id="ARBA00000085"/>
    </source>
</evidence>
<dbReference type="GO" id="GO:0005524">
    <property type="term" value="F:ATP binding"/>
    <property type="evidence" value="ECO:0007669"/>
    <property type="project" value="UniProtKB-KW"/>
</dbReference>
<dbReference type="PANTHER" id="PTHR43547:SF2">
    <property type="entry name" value="HYBRID SIGNAL TRANSDUCTION HISTIDINE KINASE C"/>
    <property type="match status" value="1"/>
</dbReference>
<keyword evidence="13" id="KW-0175">Coiled coil</keyword>
<keyword evidence="11" id="KW-0804">Transcription</keyword>
<keyword evidence="14" id="KW-0472">Membrane</keyword>
<dbReference type="Gene3D" id="1.10.287.130">
    <property type="match status" value="1"/>
</dbReference>
<dbReference type="SMART" id="SM00342">
    <property type="entry name" value="HTH_ARAC"/>
    <property type="match status" value="1"/>
</dbReference>
<feature type="domain" description="Histidine kinase" evidence="16">
    <location>
        <begin position="822"/>
        <end position="1041"/>
    </location>
</feature>
<dbReference type="PROSITE" id="PS01124">
    <property type="entry name" value="HTH_ARAC_FAMILY_2"/>
    <property type="match status" value="1"/>
</dbReference>
<dbReference type="CDD" id="cd17574">
    <property type="entry name" value="REC_OmpR"/>
    <property type="match status" value="1"/>
</dbReference>
<dbReference type="Pfam" id="PF07495">
    <property type="entry name" value="Y_Y_Y"/>
    <property type="match status" value="1"/>
</dbReference>
<evidence type="ECO:0000259" key="17">
    <source>
        <dbReference type="PROSITE" id="PS50110"/>
    </source>
</evidence>
<dbReference type="SUPFAM" id="SSF52172">
    <property type="entry name" value="CheY-like"/>
    <property type="match status" value="1"/>
</dbReference>
<dbReference type="SMART" id="SM00448">
    <property type="entry name" value="REC"/>
    <property type="match status" value="1"/>
</dbReference>
<dbReference type="Gene3D" id="2.60.40.10">
    <property type="entry name" value="Immunoglobulins"/>
    <property type="match status" value="1"/>
</dbReference>
<proteinExistence type="predicted"/>
<dbReference type="CDD" id="cd00082">
    <property type="entry name" value="HisKA"/>
    <property type="match status" value="1"/>
</dbReference>
<dbReference type="InterPro" id="IPR018060">
    <property type="entry name" value="HTH_AraC"/>
</dbReference>
<feature type="coiled-coil region" evidence="13">
    <location>
        <begin position="1198"/>
        <end position="1232"/>
    </location>
</feature>
<accession>A0A1G6G0P3</accession>
<keyword evidence="5" id="KW-0547">Nucleotide-binding</keyword>
<dbReference type="InterPro" id="IPR004358">
    <property type="entry name" value="Sig_transdc_His_kin-like_C"/>
</dbReference>
<comment type="catalytic activity">
    <reaction evidence="1">
        <text>ATP + protein L-histidine = ADP + protein N-phospho-L-histidine.</text>
        <dbReference type="EC" id="2.7.13.3"/>
    </reaction>
</comment>
<feature type="domain" description="Response regulatory" evidence="17">
    <location>
        <begin position="1094"/>
        <end position="1209"/>
    </location>
</feature>
<dbReference type="PROSITE" id="PS51257">
    <property type="entry name" value="PROKAR_LIPOPROTEIN"/>
    <property type="match status" value="1"/>
</dbReference>
<keyword evidence="3 12" id="KW-0597">Phosphoprotein</keyword>
<dbReference type="Pfam" id="PF00512">
    <property type="entry name" value="HisKA"/>
    <property type="match status" value="1"/>
</dbReference>
<dbReference type="PROSITE" id="PS50110">
    <property type="entry name" value="RESPONSE_REGULATORY"/>
    <property type="match status" value="1"/>
</dbReference>
<dbReference type="InterPro" id="IPR001789">
    <property type="entry name" value="Sig_transdc_resp-reg_receiver"/>
</dbReference>
<keyword evidence="8" id="KW-0902">Two-component regulatory system</keyword>